<dbReference type="PANTHER" id="PTHR43085:SF1">
    <property type="entry name" value="PSEUDOURIDINE KINASE-RELATED"/>
    <property type="match status" value="1"/>
</dbReference>
<protein>
    <submittedName>
        <fullName evidence="8">Carbohydrate kinase</fullName>
    </submittedName>
    <submittedName>
        <fullName evidence="7">Fructokinase</fullName>
    </submittedName>
</protein>
<keyword evidence="5" id="KW-0067">ATP-binding</keyword>
<sequence length="324" mass="34604">MEQAVTVFGEALVDDFSTRKVVGGAPFNLARHLAGFGLPVTMITRIGDDANGQLIRDEFARFGLQASGLQTGPGEATGSVHVEVGADGSHCFTIVPDQAYDHIDSAAALAASEATQPAIFCFGTLAQRDPRSRAALHALLEQTQAVRFLDLNLRAGFVDETIVFDSLQQADIVKVNEEELQQLFKWYCHTCPDTVNMECISVDTECRAMMHNFSLSALVVTMGSRGALYLSADGAHVADHGATMAGAFVDSVGAGDAFNAVFLLGRLRGWTMEQTLARANAFAASTCAYAGAAPQDLSCYGQWMEEWMRSGTTDELFSAPGVTG</sequence>
<evidence type="ECO:0000313" key="7">
    <source>
        <dbReference type="EMBL" id="GGY98384.1"/>
    </source>
</evidence>
<evidence type="ECO:0000313" key="10">
    <source>
        <dbReference type="Proteomes" id="UP000619512"/>
    </source>
</evidence>
<evidence type="ECO:0000313" key="8">
    <source>
        <dbReference type="EMBL" id="QBQ37225.1"/>
    </source>
</evidence>
<reference evidence="8 9" key="2">
    <citation type="submission" date="2019-03" db="EMBL/GenBank/DDBJ databases">
        <title>Draft Genome Sequences of Six Type Strains of the Genus Massilia.</title>
        <authorList>
            <person name="Miess H."/>
            <person name="Frediansyhah A."/>
            <person name="Gross H."/>
        </authorList>
    </citation>
    <scope>NUCLEOTIDE SEQUENCE [LARGE SCALE GENOMIC DNA]</scope>
    <source>
        <strain evidence="8 9">DSM 17505</strain>
    </source>
</reference>
<dbReference type="Proteomes" id="UP000619512">
    <property type="component" value="Unassembled WGS sequence"/>
</dbReference>
<dbReference type="GO" id="GO:0005524">
    <property type="term" value="F:ATP binding"/>
    <property type="evidence" value="ECO:0007669"/>
    <property type="project" value="UniProtKB-KW"/>
</dbReference>
<organism evidence="7 10">
    <name type="scientific">Pseudoduganella plicata</name>
    <dbReference type="NCBI Taxonomy" id="321984"/>
    <lineage>
        <taxon>Bacteria</taxon>
        <taxon>Pseudomonadati</taxon>
        <taxon>Pseudomonadota</taxon>
        <taxon>Betaproteobacteria</taxon>
        <taxon>Burkholderiales</taxon>
        <taxon>Oxalobacteraceae</taxon>
        <taxon>Telluria group</taxon>
        <taxon>Pseudoduganella</taxon>
    </lineage>
</organism>
<accession>A0A4P7BHW6</accession>
<evidence type="ECO:0000256" key="1">
    <source>
        <dbReference type="ARBA" id="ARBA00010688"/>
    </source>
</evidence>
<dbReference type="RefSeq" id="WP_134385593.1">
    <property type="nucleotide sequence ID" value="NZ_BMWW01000006.1"/>
</dbReference>
<proteinExistence type="inferred from homology"/>
<evidence type="ECO:0000313" key="9">
    <source>
        <dbReference type="Proteomes" id="UP000294359"/>
    </source>
</evidence>
<dbReference type="PANTHER" id="PTHR43085">
    <property type="entry name" value="HEXOKINASE FAMILY MEMBER"/>
    <property type="match status" value="1"/>
</dbReference>
<dbReference type="InterPro" id="IPR029056">
    <property type="entry name" value="Ribokinase-like"/>
</dbReference>
<keyword evidence="9" id="KW-1185">Reference proteome</keyword>
<dbReference type="SUPFAM" id="SSF53613">
    <property type="entry name" value="Ribokinase-like"/>
    <property type="match status" value="1"/>
</dbReference>
<feature type="domain" description="Carbohydrate kinase PfkB" evidence="6">
    <location>
        <begin position="14"/>
        <end position="293"/>
    </location>
</feature>
<dbReference type="AlphaFoldDB" id="A0A4P7BHW6"/>
<dbReference type="InterPro" id="IPR050306">
    <property type="entry name" value="PfkB_Carbo_kinase"/>
</dbReference>
<dbReference type="CDD" id="cd01167">
    <property type="entry name" value="bac_FRK"/>
    <property type="match status" value="1"/>
</dbReference>
<dbReference type="EMBL" id="CP038026">
    <property type="protein sequence ID" value="QBQ37225.1"/>
    <property type="molecule type" value="Genomic_DNA"/>
</dbReference>
<evidence type="ECO:0000256" key="2">
    <source>
        <dbReference type="ARBA" id="ARBA00022679"/>
    </source>
</evidence>
<dbReference type="Pfam" id="PF00294">
    <property type="entry name" value="PfkB"/>
    <property type="match status" value="1"/>
</dbReference>
<name>A0A4P7BHW6_9BURK</name>
<evidence type="ECO:0000256" key="5">
    <source>
        <dbReference type="ARBA" id="ARBA00022840"/>
    </source>
</evidence>
<reference evidence="7" key="1">
    <citation type="journal article" date="2014" name="Int. J. Syst. Evol. Microbiol.">
        <title>Complete genome sequence of Corynebacterium casei LMG S-19264T (=DSM 44701T), isolated from a smear-ripened cheese.</title>
        <authorList>
            <consortium name="US DOE Joint Genome Institute (JGI-PGF)"/>
            <person name="Walter F."/>
            <person name="Albersmeier A."/>
            <person name="Kalinowski J."/>
            <person name="Ruckert C."/>
        </authorList>
    </citation>
    <scope>NUCLEOTIDE SEQUENCE</scope>
    <source>
        <strain evidence="7">KCTC 12344</strain>
    </source>
</reference>
<dbReference type="EMBL" id="BMWW01000006">
    <property type="protein sequence ID" value="GGY98384.1"/>
    <property type="molecule type" value="Genomic_DNA"/>
</dbReference>
<evidence type="ECO:0000256" key="4">
    <source>
        <dbReference type="ARBA" id="ARBA00022777"/>
    </source>
</evidence>
<dbReference type="Proteomes" id="UP000294359">
    <property type="component" value="Chromosome"/>
</dbReference>
<keyword evidence="2" id="KW-0808">Transferase</keyword>
<reference evidence="7" key="3">
    <citation type="submission" date="2022-12" db="EMBL/GenBank/DDBJ databases">
        <authorList>
            <person name="Sun Q."/>
            <person name="Kim S."/>
        </authorList>
    </citation>
    <scope>NUCLEOTIDE SEQUENCE</scope>
    <source>
        <strain evidence="7">KCTC 12344</strain>
    </source>
</reference>
<evidence type="ECO:0000256" key="3">
    <source>
        <dbReference type="ARBA" id="ARBA00022741"/>
    </source>
</evidence>
<gene>
    <name evidence="7" type="primary">scrK</name>
    <name evidence="8" type="ORF">E1742_14355</name>
    <name evidence="7" type="ORF">GCM10007388_34850</name>
</gene>
<dbReference type="GO" id="GO:0016301">
    <property type="term" value="F:kinase activity"/>
    <property type="evidence" value="ECO:0007669"/>
    <property type="project" value="UniProtKB-KW"/>
</dbReference>
<keyword evidence="4 8" id="KW-0418">Kinase</keyword>
<dbReference type="OrthoDB" id="9779730at2"/>
<dbReference type="Gene3D" id="3.40.1190.20">
    <property type="match status" value="1"/>
</dbReference>
<comment type="similarity">
    <text evidence="1">Belongs to the carbohydrate kinase PfkB family.</text>
</comment>
<dbReference type="InterPro" id="IPR011611">
    <property type="entry name" value="PfkB_dom"/>
</dbReference>
<keyword evidence="3" id="KW-0547">Nucleotide-binding</keyword>
<evidence type="ECO:0000259" key="6">
    <source>
        <dbReference type="Pfam" id="PF00294"/>
    </source>
</evidence>